<dbReference type="EMBL" id="CP116968">
    <property type="protein sequence ID" value="WNM61013.1"/>
    <property type="molecule type" value="Genomic_DNA"/>
</dbReference>
<dbReference type="Pfam" id="PF13146">
    <property type="entry name" value="TRL"/>
    <property type="match status" value="1"/>
</dbReference>
<keyword evidence="3" id="KW-1185">Reference proteome</keyword>
<proteinExistence type="predicted"/>
<dbReference type="InterPro" id="IPR025113">
    <property type="entry name" value="TRL-like"/>
</dbReference>
<evidence type="ECO:0000313" key="3">
    <source>
        <dbReference type="Proteomes" id="UP001302494"/>
    </source>
</evidence>
<evidence type="ECO:0000256" key="1">
    <source>
        <dbReference type="SAM" id="SignalP"/>
    </source>
</evidence>
<reference evidence="2 3" key="1">
    <citation type="submission" date="2023-01" db="EMBL/GenBank/DDBJ databases">
        <title>Cultivation and genomic characterization of new, ubiquitous marine nitrite-oxidizing bacteria from the Nitrospirales.</title>
        <authorList>
            <person name="Mueller A.J."/>
            <person name="Daebeler A."/>
            <person name="Herbold C.W."/>
            <person name="Kirkegaard R.H."/>
            <person name="Daims H."/>
        </authorList>
    </citation>
    <scope>NUCLEOTIDE SEQUENCE [LARGE SCALE GENOMIC DNA]</scope>
    <source>
        <strain evidence="2 3">DK</strain>
    </source>
</reference>
<protein>
    <submittedName>
        <fullName evidence="2">TRL-like family protein</fullName>
    </submittedName>
</protein>
<dbReference type="RefSeq" id="WP_312742550.1">
    <property type="nucleotide sequence ID" value="NZ_CP116968.1"/>
</dbReference>
<dbReference type="AlphaFoldDB" id="A0AA96GFU7"/>
<accession>A0AA96GFU7</accession>
<name>A0AA96GFU7_9BACT</name>
<keyword evidence="1" id="KW-0732">Signal</keyword>
<sequence length="105" mass="10783">MKNLLLAGFLGFCLLNLTGCMGVASPVAGWAYTEAKFGNQVTDGPAGTKTGTACATSILAMIATGDASQEKAMANGGITQITYVDHSAKNILGIWGEWCTIVHGS</sequence>
<organism evidence="2 3">
    <name type="scientific">Candidatus Nitrospira neomarina</name>
    <dbReference type="NCBI Taxonomy" id="3020899"/>
    <lineage>
        <taxon>Bacteria</taxon>
        <taxon>Pseudomonadati</taxon>
        <taxon>Nitrospirota</taxon>
        <taxon>Nitrospiria</taxon>
        <taxon>Nitrospirales</taxon>
        <taxon>Nitrospiraceae</taxon>
        <taxon>Nitrospira</taxon>
    </lineage>
</organism>
<dbReference type="Proteomes" id="UP001302494">
    <property type="component" value="Chromosome"/>
</dbReference>
<feature type="signal peptide" evidence="1">
    <location>
        <begin position="1"/>
        <end position="24"/>
    </location>
</feature>
<feature type="chain" id="PRO_5041634469" evidence="1">
    <location>
        <begin position="25"/>
        <end position="105"/>
    </location>
</feature>
<dbReference type="KEGG" id="nneo:PQG83_14770"/>
<evidence type="ECO:0000313" key="2">
    <source>
        <dbReference type="EMBL" id="WNM61013.1"/>
    </source>
</evidence>
<gene>
    <name evidence="2" type="ORF">PQG83_14770</name>
</gene>